<name>A0A5C5XF04_9PLAN</name>
<dbReference type="EMBL" id="SJPG01000001">
    <property type="protein sequence ID" value="TWT61239.1"/>
    <property type="molecule type" value="Genomic_DNA"/>
</dbReference>
<comment type="caution">
    <text evidence="1">The sequence shown here is derived from an EMBL/GenBank/DDBJ whole genome shotgun (WGS) entry which is preliminary data.</text>
</comment>
<dbReference type="RefSeq" id="WP_146503257.1">
    <property type="nucleotide sequence ID" value="NZ_SJPG01000001.1"/>
</dbReference>
<keyword evidence="2" id="KW-1185">Reference proteome</keyword>
<evidence type="ECO:0000313" key="2">
    <source>
        <dbReference type="Proteomes" id="UP000316095"/>
    </source>
</evidence>
<dbReference type="OrthoDB" id="275244at2"/>
<gene>
    <name evidence="1" type="ORF">Pan54_19740</name>
</gene>
<protein>
    <submittedName>
        <fullName evidence="1">Uncharacterized protein</fullName>
    </submittedName>
</protein>
<evidence type="ECO:0000313" key="1">
    <source>
        <dbReference type="EMBL" id="TWT61239.1"/>
    </source>
</evidence>
<dbReference type="Proteomes" id="UP000316095">
    <property type="component" value="Unassembled WGS sequence"/>
</dbReference>
<dbReference type="AlphaFoldDB" id="A0A5C5XF04"/>
<organism evidence="1 2">
    <name type="scientific">Rubinisphaera italica</name>
    <dbReference type="NCBI Taxonomy" id="2527969"/>
    <lineage>
        <taxon>Bacteria</taxon>
        <taxon>Pseudomonadati</taxon>
        <taxon>Planctomycetota</taxon>
        <taxon>Planctomycetia</taxon>
        <taxon>Planctomycetales</taxon>
        <taxon>Planctomycetaceae</taxon>
        <taxon>Rubinisphaera</taxon>
    </lineage>
</organism>
<accession>A0A5C5XF04</accession>
<reference evidence="1 2" key="1">
    <citation type="submission" date="2019-02" db="EMBL/GenBank/DDBJ databases">
        <title>Deep-cultivation of Planctomycetes and their phenomic and genomic characterization uncovers novel biology.</title>
        <authorList>
            <person name="Wiegand S."/>
            <person name="Jogler M."/>
            <person name="Boedeker C."/>
            <person name="Pinto D."/>
            <person name="Vollmers J."/>
            <person name="Rivas-Marin E."/>
            <person name="Kohn T."/>
            <person name="Peeters S.H."/>
            <person name="Heuer A."/>
            <person name="Rast P."/>
            <person name="Oberbeckmann S."/>
            <person name="Bunk B."/>
            <person name="Jeske O."/>
            <person name="Meyerdierks A."/>
            <person name="Storesund J.E."/>
            <person name="Kallscheuer N."/>
            <person name="Luecker S."/>
            <person name="Lage O.M."/>
            <person name="Pohl T."/>
            <person name="Merkel B.J."/>
            <person name="Hornburger P."/>
            <person name="Mueller R.-W."/>
            <person name="Bruemmer F."/>
            <person name="Labrenz M."/>
            <person name="Spormann A.M."/>
            <person name="Op Den Camp H."/>
            <person name="Overmann J."/>
            <person name="Amann R."/>
            <person name="Jetten M.S.M."/>
            <person name="Mascher T."/>
            <person name="Medema M.H."/>
            <person name="Devos D.P."/>
            <person name="Kaster A.-K."/>
            <person name="Ovreas L."/>
            <person name="Rohde M."/>
            <person name="Galperin M.Y."/>
            <person name="Jogler C."/>
        </authorList>
    </citation>
    <scope>NUCLEOTIDE SEQUENCE [LARGE SCALE GENOMIC DNA]</scope>
    <source>
        <strain evidence="1 2">Pan54</strain>
    </source>
</reference>
<proteinExistence type="predicted"/>
<sequence>MTRTIRNTMLLTMIALMGGIAVEQEARAFQGYRQYYGGWSYKPQQRYHVRSYYYKPTPSYVGYRYHYCVHYPKRPRYVYYYNPYSRTYWGRFDLEGKDGAHYSLLKNEDRKENLEEIPESAFPAASKMPQIPEAEDDIQIDVMPKDLPTAEDTPQ</sequence>